<evidence type="ECO:0000259" key="3">
    <source>
        <dbReference type="Pfam" id="PF25917"/>
    </source>
</evidence>
<dbReference type="Gene3D" id="2.40.420.20">
    <property type="match status" value="1"/>
</dbReference>
<dbReference type="GO" id="GO:1990281">
    <property type="term" value="C:efflux pump complex"/>
    <property type="evidence" value="ECO:0007669"/>
    <property type="project" value="TreeGrafter"/>
</dbReference>
<dbReference type="InterPro" id="IPR058625">
    <property type="entry name" value="MdtA-like_BSH"/>
</dbReference>
<proteinExistence type="inferred from homology"/>
<name>A0AA37SCD9_9GAMM</name>
<dbReference type="RefSeq" id="WP_284382881.1">
    <property type="nucleotide sequence ID" value="NZ_BSNM01000016.1"/>
</dbReference>
<dbReference type="PANTHER" id="PTHR30469">
    <property type="entry name" value="MULTIDRUG RESISTANCE PROTEIN MDTA"/>
    <property type="match status" value="1"/>
</dbReference>
<dbReference type="Gene3D" id="1.10.287.470">
    <property type="entry name" value="Helix hairpin bin"/>
    <property type="match status" value="1"/>
</dbReference>
<gene>
    <name evidence="4" type="ORF">GCM10007876_32400</name>
</gene>
<dbReference type="EMBL" id="BSNM01000016">
    <property type="protein sequence ID" value="GLQ32761.1"/>
    <property type="molecule type" value="Genomic_DNA"/>
</dbReference>
<organism evidence="4 5">
    <name type="scientific">Litoribrevibacter albus</name>
    <dbReference type="NCBI Taxonomy" id="1473156"/>
    <lineage>
        <taxon>Bacteria</taxon>
        <taxon>Pseudomonadati</taxon>
        <taxon>Pseudomonadota</taxon>
        <taxon>Gammaproteobacteria</taxon>
        <taxon>Oceanospirillales</taxon>
        <taxon>Oceanospirillaceae</taxon>
        <taxon>Litoribrevibacter</taxon>
    </lineage>
</organism>
<keyword evidence="2" id="KW-0175">Coiled coil</keyword>
<dbReference type="AlphaFoldDB" id="A0AA37SCD9"/>
<dbReference type="Gene3D" id="2.40.50.100">
    <property type="match status" value="1"/>
</dbReference>
<dbReference type="Pfam" id="PF25917">
    <property type="entry name" value="BSH_RND"/>
    <property type="match status" value="1"/>
</dbReference>
<evidence type="ECO:0000313" key="4">
    <source>
        <dbReference type="EMBL" id="GLQ32761.1"/>
    </source>
</evidence>
<dbReference type="GO" id="GO:0015562">
    <property type="term" value="F:efflux transmembrane transporter activity"/>
    <property type="evidence" value="ECO:0007669"/>
    <property type="project" value="TreeGrafter"/>
</dbReference>
<feature type="domain" description="Multidrug resistance protein MdtA-like barrel-sandwich hybrid" evidence="3">
    <location>
        <begin position="71"/>
        <end position="214"/>
    </location>
</feature>
<dbReference type="PANTHER" id="PTHR30469:SF12">
    <property type="entry name" value="MULTIDRUG RESISTANCE PROTEIN MDTA"/>
    <property type="match status" value="1"/>
</dbReference>
<feature type="coiled-coil region" evidence="2">
    <location>
        <begin position="111"/>
        <end position="182"/>
    </location>
</feature>
<reference evidence="4" key="1">
    <citation type="journal article" date="2014" name="Int. J. Syst. Evol. Microbiol.">
        <title>Complete genome sequence of Corynebacterium casei LMG S-19264T (=DSM 44701T), isolated from a smear-ripened cheese.</title>
        <authorList>
            <consortium name="US DOE Joint Genome Institute (JGI-PGF)"/>
            <person name="Walter F."/>
            <person name="Albersmeier A."/>
            <person name="Kalinowski J."/>
            <person name="Ruckert C."/>
        </authorList>
    </citation>
    <scope>NUCLEOTIDE SEQUENCE</scope>
    <source>
        <strain evidence="4">NBRC 110071</strain>
    </source>
</reference>
<comment type="similarity">
    <text evidence="1">Belongs to the membrane fusion protein (MFP) (TC 8.A.1) family.</text>
</comment>
<dbReference type="SUPFAM" id="SSF111369">
    <property type="entry name" value="HlyD-like secretion proteins"/>
    <property type="match status" value="1"/>
</dbReference>
<keyword evidence="5" id="KW-1185">Reference proteome</keyword>
<evidence type="ECO:0000256" key="1">
    <source>
        <dbReference type="ARBA" id="ARBA00009477"/>
    </source>
</evidence>
<evidence type="ECO:0000256" key="2">
    <source>
        <dbReference type="SAM" id="Coils"/>
    </source>
</evidence>
<sequence length="416" mass="46028">MSKLIRLSLPVLVIALTALILYSLVALKPDAKKRPPKAETVIQVETVMAKVSSYQVEMPSRGLVKAQTESTLAAEVSGTVVAISEQLRKGGRFKQGDWLLTIDPRDYEVAVTLAEANLRQAQLALDEEKAKAEQALRDWQRLSKTLNQASEPPDLVLRKPQLAAAEAALVSSRAQLDKAKLDLERTRIQAPFDGFVLSQSVDLGHYVTPGYQLAEISGLRLEITLPVSARWRPLLDWRSIENGTQLSELNNVLLEVGEGHHSQLWQARIVRDGGEVDAQSRQLQLIAEIEPQENSQWPLLPGDYAVARIQGKQLHDVIVLPRTALVDGEYVWKVTDQRLQKQNVEIAWQDKNVVVVELDSALKEQLSENDEVVSSPLSYAISGTKVAVIKRDGELLAKTEKPDTSQDSIRGTGVTP</sequence>
<dbReference type="InterPro" id="IPR006143">
    <property type="entry name" value="RND_pump_MFP"/>
</dbReference>
<reference evidence="4" key="2">
    <citation type="submission" date="2023-01" db="EMBL/GenBank/DDBJ databases">
        <title>Draft genome sequence of Litoribrevibacter albus strain NBRC 110071.</title>
        <authorList>
            <person name="Sun Q."/>
            <person name="Mori K."/>
        </authorList>
    </citation>
    <scope>NUCLEOTIDE SEQUENCE</scope>
    <source>
        <strain evidence="4">NBRC 110071</strain>
    </source>
</reference>
<protein>
    <submittedName>
        <fullName evidence="4">RND transporter</fullName>
    </submittedName>
</protein>
<dbReference type="NCBIfam" id="TIGR01730">
    <property type="entry name" value="RND_mfp"/>
    <property type="match status" value="1"/>
</dbReference>
<dbReference type="Proteomes" id="UP001161389">
    <property type="component" value="Unassembled WGS sequence"/>
</dbReference>
<evidence type="ECO:0000313" key="5">
    <source>
        <dbReference type="Proteomes" id="UP001161389"/>
    </source>
</evidence>
<comment type="caution">
    <text evidence="4">The sequence shown here is derived from an EMBL/GenBank/DDBJ whole genome shotgun (WGS) entry which is preliminary data.</text>
</comment>
<dbReference type="Gene3D" id="2.40.30.170">
    <property type="match status" value="1"/>
</dbReference>
<accession>A0AA37SCD9</accession>